<dbReference type="GO" id="GO:0000455">
    <property type="term" value="P:enzyme-directed rRNA pseudouridine synthesis"/>
    <property type="evidence" value="ECO:0007669"/>
    <property type="project" value="TreeGrafter"/>
</dbReference>
<comment type="function">
    <text evidence="6">Responsible for synthesis of pseudouridine from uracil.</text>
</comment>
<evidence type="ECO:0000313" key="9">
    <source>
        <dbReference type="Proteomes" id="UP000242949"/>
    </source>
</evidence>
<dbReference type="PROSITE" id="PS50889">
    <property type="entry name" value="S4"/>
    <property type="match status" value="1"/>
</dbReference>
<dbReference type="EMBL" id="FMYI01000006">
    <property type="protein sequence ID" value="SDC30689.1"/>
    <property type="molecule type" value="Genomic_DNA"/>
</dbReference>
<dbReference type="EC" id="5.4.99.-" evidence="6"/>
<dbReference type="CDD" id="cd02869">
    <property type="entry name" value="PseudoU_synth_RluA_like"/>
    <property type="match status" value="1"/>
</dbReference>
<evidence type="ECO:0000256" key="6">
    <source>
        <dbReference type="RuleBase" id="RU362028"/>
    </source>
</evidence>
<dbReference type="OrthoDB" id="9807829at2"/>
<dbReference type="Proteomes" id="UP000242949">
    <property type="component" value="Unassembled WGS sequence"/>
</dbReference>
<evidence type="ECO:0000259" key="7">
    <source>
        <dbReference type="Pfam" id="PF00849"/>
    </source>
</evidence>
<dbReference type="GO" id="GO:0003723">
    <property type="term" value="F:RNA binding"/>
    <property type="evidence" value="ECO:0007669"/>
    <property type="project" value="UniProtKB-KW"/>
</dbReference>
<dbReference type="Gene3D" id="3.30.2350.10">
    <property type="entry name" value="Pseudouridine synthase"/>
    <property type="match status" value="1"/>
</dbReference>
<evidence type="ECO:0000256" key="4">
    <source>
        <dbReference type="PIRSR" id="PIRSR606225-1"/>
    </source>
</evidence>
<dbReference type="InterPro" id="IPR006225">
    <property type="entry name" value="PsdUridine_synth_RluC/D"/>
</dbReference>
<dbReference type="PANTHER" id="PTHR21600">
    <property type="entry name" value="MITOCHONDRIAL RNA PSEUDOURIDINE SYNTHASE"/>
    <property type="match status" value="1"/>
</dbReference>
<dbReference type="GO" id="GO:0009982">
    <property type="term" value="F:pseudouridine synthase activity"/>
    <property type="evidence" value="ECO:0007669"/>
    <property type="project" value="InterPro"/>
</dbReference>
<dbReference type="PROSITE" id="PS01129">
    <property type="entry name" value="PSI_RLU"/>
    <property type="match status" value="1"/>
</dbReference>
<comment type="catalytic activity">
    <reaction evidence="1 6">
        <text>a uridine in RNA = a pseudouridine in RNA</text>
        <dbReference type="Rhea" id="RHEA:48348"/>
        <dbReference type="Rhea" id="RHEA-COMP:12068"/>
        <dbReference type="Rhea" id="RHEA-COMP:12069"/>
        <dbReference type="ChEBI" id="CHEBI:65314"/>
        <dbReference type="ChEBI" id="CHEBI:65315"/>
    </reaction>
</comment>
<dbReference type="RefSeq" id="WP_090795950.1">
    <property type="nucleotide sequence ID" value="NZ_FMYI01000006.1"/>
</dbReference>
<dbReference type="GO" id="GO:0140098">
    <property type="term" value="F:catalytic activity, acting on RNA"/>
    <property type="evidence" value="ECO:0007669"/>
    <property type="project" value="UniProtKB-ARBA"/>
</dbReference>
<dbReference type="NCBIfam" id="TIGR00005">
    <property type="entry name" value="rluA_subfam"/>
    <property type="match status" value="1"/>
</dbReference>
<dbReference type="InterPro" id="IPR020103">
    <property type="entry name" value="PsdUridine_synth_cat_dom_sf"/>
</dbReference>
<organism evidence="8 9">
    <name type="scientific">Pelagirhabdus alkalitolerans</name>
    <dbReference type="NCBI Taxonomy" id="1612202"/>
    <lineage>
        <taxon>Bacteria</taxon>
        <taxon>Bacillati</taxon>
        <taxon>Bacillota</taxon>
        <taxon>Bacilli</taxon>
        <taxon>Bacillales</taxon>
        <taxon>Bacillaceae</taxon>
        <taxon>Pelagirhabdus</taxon>
    </lineage>
</organism>
<evidence type="ECO:0000256" key="2">
    <source>
        <dbReference type="ARBA" id="ARBA00010876"/>
    </source>
</evidence>
<gene>
    <name evidence="8" type="ORF">SAMN05421734_10699</name>
</gene>
<name>A0A1G6KHY5_9BACI</name>
<dbReference type="Pfam" id="PF00849">
    <property type="entry name" value="PseudoU_synth_2"/>
    <property type="match status" value="1"/>
</dbReference>
<dbReference type="STRING" id="1612202.SAMN05421734_10699"/>
<proteinExistence type="inferred from homology"/>
<keyword evidence="5" id="KW-0694">RNA-binding</keyword>
<evidence type="ECO:0000256" key="3">
    <source>
        <dbReference type="ARBA" id="ARBA00023235"/>
    </source>
</evidence>
<accession>A0A1G6KHY5</accession>
<feature type="domain" description="Pseudouridine synthase RsuA/RluA-like" evidence="7">
    <location>
        <begin position="78"/>
        <end position="231"/>
    </location>
</feature>
<evidence type="ECO:0000256" key="5">
    <source>
        <dbReference type="PROSITE-ProRule" id="PRU00182"/>
    </source>
</evidence>
<protein>
    <recommendedName>
        <fullName evidence="6">Pseudouridine synthase</fullName>
        <ecNumber evidence="6">5.4.99.-</ecNumber>
    </recommendedName>
</protein>
<dbReference type="InterPro" id="IPR006145">
    <property type="entry name" value="PsdUridine_synth_RsuA/RluA"/>
</dbReference>
<keyword evidence="3 6" id="KW-0413">Isomerase</keyword>
<evidence type="ECO:0000313" key="8">
    <source>
        <dbReference type="EMBL" id="SDC30689.1"/>
    </source>
</evidence>
<dbReference type="CDD" id="cd00165">
    <property type="entry name" value="S4"/>
    <property type="match status" value="1"/>
</dbReference>
<keyword evidence="9" id="KW-1185">Reference proteome</keyword>
<sequence length="283" mass="32389">MKWIVEEEAELLEFLLDKSPKGRNATKAFLKRKQVYVDQDCITKHNYPLKKGQVIEIKTESGKPSPLQGLEVIHEDDHILVVNKEAGLLTMSTNKMADEKTAYRMLNAYVKAKHPKNRIYIVHRLDRDTSGLLVFAKSAKAKNILQSEWKERVKKRVYLARVEGHVEKDEGTIRSWLKESKTHQVYVSHSPKGAKEAILHFKVLERAHKQSLLEVQLETGRKNQIRVQLASIGHPIVGDKKYGAKTNPIKRLGLHAYSLAFDHPITNEYVSYTSDEPSSFKLS</sequence>
<evidence type="ECO:0000256" key="1">
    <source>
        <dbReference type="ARBA" id="ARBA00000073"/>
    </source>
</evidence>
<dbReference type="InterPro" id="IPR050188">
    <property type="entry name" value="RluA_PseudoU_synthase"/>
</dbReference>
<dbReference type="AlphaFoldDB" id="A0A1G6KHY5"/>
<reference evidence="9" key="1">
    <citation type="submission" date="2016-09" db="EMBL/GenBank/DDBJ databases">
        <authorList>
            <person name="Varghese N."/>
            <person name="Submissions S."/>
        </authorList>
    </citation>
    <scope>NUCLEOTIDE SEQUENCE [LARGE SCALE GENOMIC DNA]</scope>
    <source>
        <strain evidence="9">S5</strain>
    </source>
</reference>
<dbReference type="PANTHER" id="PTHR21600:SF44">
    <property type="entry name" value="RIBOSOMAL LARGE SUBUNIT PSEUDOURIDINE SYNTHASE D"/>
    <property type="match status" value="1"/>
</dbReference>
<feature type="active site" evidence="4">
    <location>
        <position position="126"/>
    </location>
</feature>
<dbReference type="InterPro" id="IPR006224">
    <property type="entry name" value="PsdUridine_synth_RluA-like_CS"/>
</dbReference>
<dbReference type="SUPFAM" id="SSF55120">
    <property type="entry name" value="Pseudouridine synthase"/>
    <property type="match status" value="1"/>
</dbReference>
<comment type="similarity">
    <text evidence="2 6">Belongs to the pseudouridine synthase RluA family.</text>
</comment>